<organism evidence="1 2">
    <name type="scientific">Schizopora paradoxa</name>
    <dbReference type="NCBI Taxonomy" id="27342"/>
    <lineage>
        <taxon>Eukaryota</taxon>
        <taxon>Fungi</taxon>
        <taxon>Dikarya</taxon>
        <taxon>Basidiomycota</taxon>
        <taxon>Agaricomycotina</taxon>
        <taxon>Agaricomycetes</taxon>
        <taxon>Hymenochaetales</taxon>
        <taxon>Schizoporaceae</taxon>
        <taxon>Schizopora</taxon>
    </lineage>
</organism>
<dbReference type="AlphaFoldDB" id="A0A0H2RFH2"/>
<reference evidence="1 2" key="1">
    <citation type="submission" date="2015-04" db="EMBL/GenBank/DDBJ databases">
        <title>Complete genome sequence of Schizopora paradoxa KUC8140, a cosmopolitan wood degrader in East Asia.</title>
        <authorList>
            <consortium name="DOE Joint Genome Institute"/>
            <person name="Min B."/>
            <person name="Park H."/>
            <person name="Jang Y."/>
            <person name="Kim J.-J."/>
            <person name="Kim K.H."/>
            <person name="Pangilinan J."/>
            <person name="Lipzen A."/>
            <person name="Riley R."/>
            <person name="Grigoriev I.V."/>
            <person name="Spatafora J.W."/>
            <person name="Choi I.-G."/>
        </authorList>
    </citation>
    <scope>NUCLEOTIDE SEQUENCE [LARGE SCALE GENOMIC DNA]</scope>
    <source>
        <strain evidence="1 2">KUC8140</strain>
    </source>
</reference>
<gene>
    <name evidence="1" type="ORF">SCHPADRAFT_512994</name>
</gene>
<dbReference type="InParanoid" id="A0A0H2RFH2"/>
<proteinExistence type="predicted"/>
<evidence type="ECO:0000313" key="2">
    <source>
        <dbReference type="Proteomes" id="UP000053477"/>
    </source>
</evidence>
<evidence type="ECO:0000313" key="1">
    <source>
        <dbReference type="EMBL" id="KLO10544.1"/>
    </source>
</evidence>
<name>A0A0H2RFH2_9AGAM</name>
<dbReference type="Proteomes" id="UP000053477">
    <property type="component" value="Unassembled WGS sequence"/>
</dbReference>
<accession>A0A0H2RFH2</accession>
<dbReference type="EMBL" id="KQ086023">
    <property type="protein sequence ID" value="KLO10544.1"/>
    <property type="molecule type" value="Genomic_DNA"/>
</dbReference>
<protein>
    <submittedName>
        <fullName evidence="1">Uncharacterized protein</fullName>
    </submittedName>
</protein>
<keyword evidence="2" id="KW-1185">Reference proteome</keyword>
<sequence>MSVLGPNCPEGVGRVAVLAVGVLARAEESVGVAEPERGGEGEEANVGEVWDWIPEPETDSANVLDCPACASLSAGLAGVGSEGGFGCRSR</sequence>